<dbReference type="InterPro" id="IPR036291">
    <property type="entry name" value="NAD(P)-bd_dom_sf"/>
</dbReference>
<proteinExistence type="inferred from homology"/>
<protein>
    <submittedName>
        <fullName evidence="3">NAD(P)-dependent oxidoreductase</fullName>
    </submittedName>
</protein>
<dbReference type="EMBL" id="QNBE01000015">
    <property type="protein sequence ID" value="RKX71170.1"/>
    <property type="molecule type" value="Genomic_DNA"/>
</dbReference>
<evidence type="ECO:0000313" key="4">
    <source>
        <dbReference type="Proteomes" id="UP000268469"/>
    </source>
</evidence>
<accession>A0A660SMH9</accession>
<dbReference type="PANTHER" id="PTHR43000">
    <property type="entry name" value="DTDP-D-GLUCOSE 4,6-DEHYDRATASE-RELATED"/>
    <property type="match status" value="1"/>
</dbReference>
<dbReference type="Pfam" id="PF01370">
    <property type="entry name" value="Epimerase"/>
    <property type="match status" value="1"/>
</dbReference>
<gene>
    <name evidence="3" type="ORF">DRP53_02520</name>
</gene>
<dbReference type="Proteomes" id="UP000268469">
    <property type="component" value="Unassembled WGS sequence"/>
</dbReference>
<feature type="domain" description="NAD-dependent epimerase/dehydratase" evidence="2">
    <location>
        <begin position="8"/>
        <end position="246"/>
    </location>
</feature>
<dbReference type="SUPFAM" id="SSF51735">
    <property type="entry name" value="NAD(P)-binding Rossmann-fold domains"/>
    <property type="match status" value="1"/>
</dbReference>
<dbReference type="InterPro" id="IPR001509">
    <property type="entry name" value="Epimerase_deHydtase"/>
</dbReference>
<organism evidence="3 4">
    <name type="scientific">candidate division WOR-3 bacterium</name>
    <dbReference type="NCBI Taxonomy" id="2052148"/>
    <lineage>
        <taxon>Bacteria</taxon>
        <taxon>Bacteria division WOR-3</taxon>
    </lineage>
</organism>
<evidence type="ECO:0000313" key="3">
    <source>
        <dbReference type="EMBL" id="RKX71170.1"/>
    </source>
</evidence>
<sequence length="318" mass="36071">MAIAGRRIFISGGAGFIGTQLAKRLIDENEIIVYDNLHRDALRYSDLLQHPNFRLIEGDVLNIDLLKESIQDVDYIVHLAAIAGVDTVRSMPIETLKINFLGTMNILETAQKIKGLKRLINFSSSEVFGSHVYLAEEHSEVVLGAVGESRWTYAVSKLAAEHLVYNYYKIYNMPCLTIRPFNVYGPYQVGIGAIHEFIRRAIKNETIEIHGDGTQIRAWCYIDDMIEGIILCLEREEAIGHVFNIGNPQTAITILNLAKMIINLAESESEITFTWPDYTDVELRIPSIEKAKKLLGFKPKFDLETGLKLTIEWYRKHG</sequence>
<evidence type="ECO:0000259" key="2">
    <source>
        <dbReference type="Pfam" id="PF01370"/>
    </source>
</evidence>
<dbReference type="Gene3D" id="3.40.50.720">
    <property type="entry name" value="NAD(P)-binding Rossmann-like Domain"/>
    <property type="match status" value="1"/>
</dbReference>
<evidence type="ECO:0000256" key="1">
    <source>
        <dbReference type="ARBA" id="ARBA00007637"/>
    </source>
</evidence>
<name>A0A660SMH9_UNCW3</name>
<comment type="similarity">
    <text evidence="1">Belongs to the NAD(P)-dependent epimerase/dehydratase family.</text>
</comment>
<dbReference type="AlphaFoldDB" id="A0A660SMH9"/>
<reference evidence="3 4" key="1">
    <citation type="submission" date="2018-06" db="EMBL/GenBank/DDBJ databases">
        <title>Extensive metabolic versatility and redundancy in microbially diverse, dynamic hydrothermal sediments.</title>
        <authorList>
            <person name="Dombrowski N."/>
            <person name="Teske A."/>
            <person name="Baker B.J."/>
        </authorList>
    </citation>
    <scope>NUCLEOTIDE SEQUENCE [LARGE SCALE GENOMIC DNA]</scope>
    <source>
        <strain evidence="3">B36_G15</strain>
    </source>
</reference>
<comment type="caution">
    <text evidence="3">The sequence shown here is derived from an EMBL/GenBank/DDBJ whole genome shotgun (WGS) entry which is preliminary data.</text>
</comment>